<gene>
    <name evidence="2" type="ORF">AVEN_144_1</name>
</gene>
<dbReference type="GO" id="GO:0003824">
    <property type="term" value="F:catalytic activity"/>
    <property type="evidence" value="ECO:0007669"/>
    <property type="project" value="InterPro"/>
</dbReference>
<dbReference type="InterPro" id="IPR036691">
    <property type="entry name" value="Endo/exonu/phosph_ase_sf"/>
</dbReference>
<dbReference type="Gene3D" id="3.60.10.10">
    <property type="entry name" value="Endonuclease/exonuclease/phosphatase"/>
    <property type="match status" value="1"/>
</dbReference>
<feature type="domain" description="Endonuclease/exonuclease/phosphatase" evidence="1">
    <location>
        <begin position="1"/>
        <end position="81"/>
    </location>
</feature>
<protein>
    <recommendedName>
        <fullName evidence="1">Endonuclease/exonuclease/phosphatase domain-containing protein</fullName>
    </recommendedName>
</protein>
<dbReference type="InterPro" id="IPR005135">
    <property type="entry name" value="Endo/exonuclease/phosphatase"/>
</dbReference>
<proteinExistence type="predicted"/>
<evidence type="ECO:0000259" key="1">
    <source>
        <dbReference type="Pfam" id="PF14529"/>
    </source>
</evidence>
<keyword evidence="3" id="KW-1185">Reference proteome</keyword>
<dbReference type="Proteomes" id="UP000499080">
    <property type="component" value="Unassembled WGS sequence"/>
</dbReference>
<dbReference type="OrthoDB" id="6432697at2759"/>
<evidence type="ECO:0000313" key="3">
    <source>
        <dbReference type="Proteomes" id="UP000499080"/>
    </source>
</evidence>
<reference evidence="2 3" key="1">
    <citation type="journal article" date="2019" name="Sci. Rep.">
        <title>Orb-weaving spider Araneus ventricosus genome elucidates the spidroin gene catalogue.</title>
        <authorList>
            <person name="Kono N."/>
            <person name="Nakamura H."/>
            <person name="Ohtoshi R."/>
            <person name="Moran D.A.P."/>
            <person name="Shinohara A."/>
            <person name="Yoshida Y."/>
            <person name="Fujiwara M."/>
            <person name="Mori M."/>
            <person name="Tomita M."/>
            <person name="Arakawa K."/>
        </authorList>
    </citation>
    <scope>NUCLEOTIDE SEQUENCE [LARGE SCALE GENOMIC DNA]</scope>
</reference>
<accession>A0A4Y2D1Y0</accession>
<sequence>MDANSKSETWYSPFSDSRGNELTEFISSHNFFVMNEDCGPTFCGTRGSSYINVTVVGTDLLEEVSFWHLPNYESLSDHKAIEFEILVKPVYPTIDKRIPAFSLKNANWNLFYNTSKLTLSIICDLIGSSSDPESLHHFANELISIIQDSC</sequence>
<name>A0A4Y2D1Y0_ARAVE</name>
<organism evidence="2 3">
    <name type="scientific">Araneus ventricosus</name>
    <name type="common">Orbweaver spider</name>
    <name type="synonym">Epeira ventricosa</name>
    <dbReference type="NCBI Taxonomy" id="182803"/>
    <lineage>
        <taxon>Eukaryota</taxon>
        <taxon>Metazoa</taxon>
        <taxon>Ecdysozoa</taxon>
        <taxon>Arthropoda</taxon>
        <taxon>Chelicerata</taxon>
        <taxon>Arachnida</taxon>
        <taxon>Araneae</taxon>
        <taxon>Araneomorphae</taxon>
        <taxon>Entelegynae</taxon>
        <taxon>Araneoidea</taxon>
        <taxon>Araneidae</taxon>
        <taxon>Araneus</taxon>
    </lineage>
</organism>
<dbReference type="EMBL" id="BGPR01000290">
    <property type="protein sequence ID" value="GBM10762.1"/>
    <property type="molecule type" value="Genomic_DNA"/>
</dbReference>
<dbReference type="Pfam" id="PF14529">
    <property type="entry name" value="Exo_endo_phos_2"/>
    <property type="match status" value="1"/>
</dbReference>
<dbReference type="AlphaFoldDB" id="A0A4Y2D1Y0"/>
<dbReference type="SUPFAM" id="SSF56219">
    <property type="entry name" value="DNase I-like"/>
    <property type="match status" value="1"/>
</dbReference>
<comment type="caution">
    <text evidence="2">The sequence shown here is derived from an EMBL/GenBank/DDBJ whole genome shotgun (WGS) entry which is preliminary data.</text>
</comment>
<evidence type="ECO:0000313" key="2">
    <source>
        <dbReference type="EMBL" id="GBM10762.1"/>
    </source>
</evidence>